<dbReference type="GO" id="GO:0003677">
    <property type="term" value="F:DNA binding"/>
    <property type="evidence" value="ECO:0007669"/>
    <property type="project" value="UniProtKB-KW"/>
</dbReference>
<sequence>MKVDRHGKAKILTTDEINLVFYEGLKNDRDRAMFALCLYTACRIKECVTLRTTDVYYRLGVVRPEIIFRKGNTKGKLATRCIPVIEDLRRMLLHYYPSPRTWYYFPGLSGQGHTHPGSASRVLQKACDRVGIQGASTHSFRRTALTLMSNEGIPLRIIQEISGHKSLHELQKYLEVTPDQVKGAVASLSLLSPVKKSSYDHTPVSPQSQPQNNNSF</sequence>
<dbReference type="CDD" id="cd00397">
    <property type="entry name" value="DNA_BRE_C"/>
    <property type="match status" value="1"/>
</dbReference>
<evidence type="ECO:0000313" key="6">
    <source>
        <dbReference type="EMBL" id="VEP16408.1"/>
    </source>
</evidence>
<dbReference type="InterPro" id="IPR013762">
    <property type="entry name" value="Integrase-like_cat_sf"/>
</dbReference>
<dbReference type="InterPro" id="IPR011010">
    <property type="entry name" value="DNA_brk_join_enz"/>
</dbReference>
<proteinExistence type="inferred from homology"/>
<keyword evidence="7" id="KW-1185">Reference proteome</keyword>
<dbReference type="AlphaFoldDB" id="A0A563VY76"/>
<dbReference type="PANTHER" id="PTHR30349">
    <property type="entry name" value="PHAGE INTEGRASE-RELATED"/>
    <property type="match status" value="1"/>
</dbReference>
<dbReference type="Proteomes" id="UP000320055">
    <property type="component" value="Unassembled WGS sequence"/>
</dbReference>
<dbReference type="PANTHER" id="PTHR30349:SF41">
    <property type="entry name" value="INTEGRASE_RECOMBINASE PROTEIN MJ0367-RELATED"/>
    <property type="match status" value="1"/>
</dbReference>
<evidence type="ECO:0000256" key="3">
    <source>
        <dbReference type="ARBA" id="ARBA00023172"/>
    </source>
</evidence>
<dbReference type="OrthoDB" id="456420at2"/>
<feature type="domain" description="Tyr recombinase" evidence="5">
    <location>
        <begin position="7"/>
        <end position="186"/>
    </location>
</feature>
<gene>
    <name evidence="6" type="ORF">H1P_4450002</name>
</gene>
<organism evidence="6 7">
    <name type="scientific">Hyella patelloides LEGE 07179</name>
    <dbReference type="NCBI Taxonomy" id="945734"/>
    <lineage>
        <taxon>Bacteria</taxon>
        <taxon>Bacillati</taxon>
        <taxon>Cyanobacteriota</taxon>
        <taxon>Cyanophyceae</taxon>
        <taxon>Pleurocapsales</taxon>
        <taxon>Hyellaceae</taxon>
        <taxon>Hyella</taxon>
    </lineage>
</organism>
<dbReference type="InterPro" id="IPR050090">
    <property type="entry name" value="Tyrosine_recombinase_XerCD"/>
</dbReference>
<feature type="region of interest" description="Disordered" evidence="4">
    <location>
        <begin position="197"/>
        <end position="216"/>
    </location>
</feature>
<dbReference type="InterPro" id="IPR002104">
    <property type="entry name" value="Integrase_catalytic"/>
</dbReference>
<accession>A0A563VY76</accession>
<feature type="compositionally biased region" description="Polar residues" evidence="4">
    <location>
        <begin position="204"/>
        <end position="216"/>
    </location>
</feature>
<protein>
    <submittedName>
        <fullName evidence="6">Integrase</fullName>
    </submittedName>
</protein>
<keyword evidence="3" id="KW-0233">DNA recombination</keyword>
<dbReference type="EMBL" id="CAACVJ010000385">
    <property type="protein sequence ID" value="VEP16408.1"/>
    <property type="molecule type" value="Genomic_DNA"/>
</dbReference>
<dbReference type="Gene3D" id="1.10.443.10">
    <property type="entry name" value="Intergrase catalytic core"/>
    <property type="match status" value="1"/>
</dbReference>
<evidence type="ECO:0000256" key="1">
    <source>
        <dbReference type="ARBA" id="ARBA00008857"/>
    </source>
</evidence>
<dbReference type="GO" id="GO:0006310">
    <property type="term" value="P:DNA recombination"/>
    <property type="evidence" value="ECO:0007669"/>
    <property type="project" value="UniProtKB-KW"/>
</dbReference>
<dbReference type="GO" id="GO:0015074">
    <property type="term" value="P:DNA integration"/>
    <property type="evidence" value="ECO:0007669"/>
    <property type="project" value="InterPro"/>
</dbReference>
<keyword evidence="2" id="KW-0238">DNA-binding</keyword>
<dbReference type="Pfam" id="PF00589">
    <property type="entry name" value="Phage_integrase"/>
    <property type="match status" value="1"/>
</dbReference>
<comment type="similarity">
    <text evidence="1">Belongs to the 'phage' integrase family.</text>
</comment>
<reference evidence="6 7" key="1">
    <citation type="submission" date="2019-01" db="EMBL/GenBank/DDBJ databases">
        <authorList>
            <person name="Brito A."/>
        </authorList>
    </citation>
    <scope>NUCLEOTIDE SEQUENCE [LARGE SCALE GENOMIC DNA]</scope>
    <source>
        <strain evidence="6">1</strain>
    </source>
</reference>
<evidence type="ECO:0000256" key="2">
    <source>
        <dbReference type="ARBA" id="ARBA00023125"/>
    </source>
</evidence>
<dbReference type="PROSITE" id="PS51898">
    <property type="entry name" value="TYR_RECOMBINASE"/>
    <property type="match status" value="1"/>
</dbReference>
<evidence type="ECO:0000313" key="7">
    <source>
        <dbReference type="Proteomes" id="UP000320055"/>
    </source>
</evidence>
<evidence type="ECO:0000259" key="5">
    <source>
        <dbReference type="PROSITE" id="PS51898"/>
    </source>
</evidence>
<name>A0A563VY76_9CYAN</name>
<dbReference type="RefSeq" id="WP_144875236.1">
    <property type="nucleotide sequence ID" value="NZ_LR214180.1"/>
</dbReference>
<evidence type="ECO:0000256" key="4">
    <source>
        <dbReference type="SAM" id="MobiDB-lite"/>
    </source>
</evidence>
<dbReference type="SUPFAM" id="SSF56349">
    <property type="entry name" value="DNA breaking-rejoining enzymes"/>
    <property type="match status" value="1"/>
</dbReference>